<comment type="caution">
    <text evidence="1">The sequence shown here is derived from an EMBL/GenBank/DDBJ whole genome shotgun (WGS) entry which is preliminary data.</text>
</comment>
<keyword evidence="2" id="KW-1185">Reference proteome</keyword>
<accession>A0ABQ1QUQ4</accession>
<sequence>MPALVTFAATSTAPTMGLLEDRVVALSRALLDLDKIATFRTDDTERYAEIDIAQRPSIHAACTERTPPWQKPCTD</sequence>
<organism evidence="1 2">
    <name type="scientific">Sinisalibacter lacisalsi</name>
    <dbReference type="NCBI Taxonomy" id="1526570"/>
    <lineage>
        <taxon>Bacteria</taxon>
        <taxon>Pseudomonadati</taxon>
        <taxon>Pseudomonadota</taxon>
        <taxon>Alphaproteobacteria</taxon>
        <taxon>Rhodobacterales</taxon>
        <taxon>Roseobacteraceae</taxon>
        <taxon>Sinisalibacter</taxon>
    </lineage>
</organism>
<dbReference type="RefSeq" id="WP_188529380.1">
    <property type="nucleotide sequence ID" value="NZ_BMGI01000005.1"/>
</dbReference>
<proteinExistence type="predicted"/>
<name>A0ABQ1QUQ4_9RHOB</name>
<dbReference type="Proteomes" id="UP000617355">
    <property type="component" value="Unassembled WGS sequence"/>
</dbReference>
<evidence type="ECO:0000313" key="1">
    <source>
        <dbReference type="EMBL" id="GGD44742.1"/>
    </source>
</evidence>
<dbReference type="EMBL" id="BMGI01000005">
    <property type="protein sequence ID" value="GGD44742.1"/>
    <property type="molecule type" value="Genomic_DNA"/>
</dbReference>
<protein>
    <submittedName>
        <fullName evidence="1">Uncharacterized protein</fullName>
    </submittedName>
</protein>
<gene>
    <name evidence="1" type="ORF">GCM10011358_30630</name>
</gene>
<evidence type="ECO:0000313" key="2">
    <source>
        <dbReference type="Proteomes" id="UP000617355"/>
    </source>
</evidence>
<reference evidence="2" key="1">
    <citation type="journal article" date="2019" name="Int. J. Syst. Evol. Microbiol.">
        <title>The Global Catalogue of Microorganisms (GCM) 10K type strain sequencing project: providing services to taxonomists for standard genome sequencing and annotation.</title>
        <authorList>
            <consortium name="The Broad Institute Genomics Platform"/>
            <consortium name="The Broad Institute Genome Sequencing Center for Infectious Disease"/>
            <person name="Wu L."/>
            <person name="Ma J."/>
        </authorList>
    </citation>
    <scope>NUCLEOTIDE SEQUENCE [LARGE SCALE GENOMIC DNA]</scope>
    <source>
        <strain evidence="2">CGMCC 1.12922</strain>
    </source>
</reference>